<feature type="transmembrane region" description="Helical" evidence="1">
    <location>
        <begin position="894"/>
        <end position="914"/>
    </location>
</feature>
<dbReference type="VEuPathDB" id="FungiDB:AeMF1_015909"/>
<feature type="transmembrane region" description="Helical" evidence="1">
    <location>
        <begin position="1596"/>
        <end position="1616"/>
    </location>
</feature>
<keyword evidence="1" id="KW-0812">Transmembrane</keyword>
<comment type="caution">
    <text evidence="2">The sequence shown here is derived from an EMBL/GenBank/DDBJ whole genome shotgun (WGS) entry which is preliminary data.</text>
</comment>
<keyword evidence="1" id="KW-0472">Membrane</keyword>
<protein>
    <submittedName>
        <fullName evidence="2">Uncharacterized protein</fullName>
    </submittedName>
</protein>
<feature type="transmembrane region" description="Helical" evidence="1">
    <location>
        <begin position="679"/>
        <end position="696"/>
    </location>
</feature>
<dbReference type="EMBL" id="VJMJ01000052">
    <property type="protein sequence ID" value="KAF0740426.1"/>
    <property type="molecule type" value="Genomic_DNA"/>
</dbReference>
<name>A0A6G0XJI5_9STRA</name>
<evidence type="ECO:0000313" key="2">
    <source>
        <dbReference type="EMBL" id="KAF0740426.1"/>
    </source>
</evidence>
<feature type="transmembrane region" description="Helical" evidence="1">
    <location>
        <begin position="1653"/>
        <end position="1671"/>
    </location>
</feature>
<keyword evidence="3" id="KW-1185">Reference proteome</keyword>
<feature type="transmembrane region" description="Helical" evidence="1">
    <location>
        <begin position="639"/>
        <end position="659"/>
    </location>
</feature>
<feature type="transmembrane region" description="Helical" evidence="1">
    <location>
        <begin position="768"/>
        <end position="791"/>
    </location>
</feature>
<accession>A0A6G0XJI5</accession>
<feature type="transmembrane region" description="Helical" evidence="1">
    <location>
        <begin position="593"/>
        <end position="618"/>
    </location>
</feature>
<feature type="transmembrane region" description="Helical" evidence="1">
    <location>
        <begin position="1478"/>
        <end position="1503"/>
    </location>
</feature>
<evidence type="ECO:0000313" key="3">
    <source>
        <dbReference type="Proteomes" id="UP000481153"/>
    </source>
</evidence>
<feature type="transmembrane region" description="Helical" evidence="1">
    <location>
        <begin position="21"/>
        <end position="40"/>
    </location>
</feature>
<reference evidence="2 3" key="1">
    <citation type="submission" date="2019-07" db="EMBL/GenBank/DDBJ databases">
        <title>Genomics analysis of Aphanomyces spp. identifies a new class of oomycete effector associated with host adaptation.</title>
        <authorList>
            <person name="Gaulin E."/>
        </authorList>
    </citation>
    <scope>NUCLEOTIDE SEQUENCE [LARGE SCALE GENOMIC DNA]</scope>
    <source>
        <strain evidence="2 3">ATCC 201684</strain>
    </source>
</reference>
<feature type="transmembrane region" description="Helical" evidence="1">
    <location>
        <begin position="708"/>
        <end position="726"/>
    </location>
</feature>
<gene>
    <name evidence="2" type="ORF">Ae201684_004161</name>
</gene>
<keyword evidence="1" id="KW-1133">Transmembrane helix</keyword>
<sequence length="1771" mass="197030">MKSLVELFNSTNPTSSLLAKVSGFVYVALTAAGSIVYLYILSPSITNDHWWPNFNTTGAQTFLGDLYNAKLTTEAHGDLDLFASNAVVFKNYGQGLAHMSTRPGSARAILLGKLPLNQVVGIIRSESLVDNIRTLTPSCWLDFNRTYEMAHTARHQEICNERRKPNAAVYLEALLRNIQSADLLTSSYYPEIQSTIFNTVAALTSEGAQWVNDIEHHTWLPVDDEVRLWTAHGLEYFKNQLQNLYQEGIQDTIAIVNALGIRQRITIMSIPYLSRPKGAWTSGYSFCGFWNDLDAAAMMSASLIRSAPNWFESTGYTWDNYYCGSAGTPATVLVRSNLGPLTVIDIFVVPPPSTLVALVAEAQKQILANALQNSQSYVALIEPTINAVPTAWVSPGAVYYGGNPVCPYGLAQSFVQPSFGYYDDCGSQEKHIIQMYRDSVLFALLATSLPASKASSVCNLASVDVYTSCIQTLLAATNVVNQLIQATDALADKLREATRDVVALNTTFVQLATINGTDQVLLQPMVTSAFSSTPSWDPWSFVGWMTMYEWINGQREVLSFEGDYDTFILMSRHHDFVMLAANAIELPRSACTYLWFVCIYVSAVLLFVFSLLFIYGAAARFHVDGRNLFFSNRLIGGAWIGRPFLFLRGMTAILVLSTSPSTFRSYGGLTTFDFTPRPAWHSLVIAGEVAWITYVVNDILLPATQPYSTLYAPLSSILCWLVVFFIEYTMPYVAQATIGRDCEIISFMQGLQCNSGEIHIGSTGRTGLLLLIALGSVVVAFLLTMLPMFAIRSLRLPSRTSPSVLLTSTSEAFLFRHPQEALDATACVLSGILPLGDYVFDVKNWIICKAIRVGAMLYSLAPATCTVRPMDIMELGSEDCKSKTAAAKKPRSRWVGLVGLVWLIEPIVTSFLFFDLSRSLLTNDFMWAEFDVTTTLPFVANWFNINLQFSFPPSHIHIDAAKYGTFSSTTNETTRNVINSALYAIQIQDEANSLSNVVQGLRMMDGCLLPWISTAYCFADFNQTWEMAHSDQRQKRCLDEKANGAVHLEAILRNADWSELEVCWGDALDIGIFSSLRSTNRGLNWIAAVKNNVLSVREEVDLWQSHDITRFTTQWQNYKSLGVTESLTVSNPFGLTYPLTLKKSNSSFHVSAATSMKMYWSFANDLTSIASNTSILSGKSLLRQSALYGFQNISIQMAMAQRGILILPLDPALTVFNTLIGPFGTVDMKRVAVPTMLRDLYQSMRQYLLTTLNSNPVAEKAFWSTYTLYFLTPIPQAWNGFPLWGGDINCGVNFGGSYNTPFMFFSSTGLCGNYLNDFISDYSYNVILAVMAANLMDSNDTAWQLIKDRDPTHSSILTNALNSSTSFLTRFVPKEDVTSFDVESVQVYIRDDVGLELIQYLSYDQSQSVNLSRINLFAPTEPDFYFFSWIYLFSWVEGKREVVTFQADLDAITTISTVFNMVERTVGSEELPTNLSFYFYNIVLYISIILGCVGLLACVYIVSSRGYIEGKNMEHFSLVAGHVWVGRPLVLLRGLAAAAFLATSRLNLIRPNGGLVAYLESPNESWLLVILSAAELGWLVNIIHDTCSVFTREFTAQCFSISTWIVCGVAAIWTFAAPAHHAITISRECRVLAVDFDVECLSGVVEIGSFSRFRGLIGVSIGGCALGYLLVRIRHRWSTPPPKVTWLSFFLYSAAKHKFERTIMTEWEHRGVYYLDKASAALTGLIALQFKGASYILDIKTWRIYVIDAEQLASRGKELPAHILHALPLVE</sequence>
<dbReference type="Proteomes" id="UP000481153">
    <property type="component" value="Unassembled WGS sequence"/>
</dbReference>
<evidence type="ECO:0000256" key="1">
    <source>
        <dbReference type="SAM" id="Phobius"/>
    </source>
</evidence>
<proteinExistence type="predicted"/>
<dbReference type="VEuPathDB" id="FungiDB:AeMF1_015908"/>
<organism evidence="2 3">
    <name type="scientific">Aphanomyces euteiches</name>
    <dbReference type="NCBI Taxonomy" id="100861"/>
    <lineage>
        <taxon>Eukaryota</taxon>
        <taxon>Sar</taxon>
        <taxon>Stramenopiles</taxon>
        <taxon>Oomycota</taxon>
        <taxon>Saprolegniomycetes</taxon>
        <taxon>Saprolegniales</taxon>
        <taxon>Verrucalvaceae</taxon>
        <taxon>Aphanomyces</taxon>
    </lineage>
</organism>